<protein>
    <recommendedName>
        <fullName evidence="4">Secreted protein</fullName>
    </recommendedName>
</protein>
<feature type="chain" id="PRO_5045522162" description="Secreted protein" evidence="1">
    <location>
        <begin position="24"/>
        <end position="100"/>
    </location>
</feature>
<evidence type="ECO:0000313" key="2">
    <source>
        <dbReference type="EMBL" id="KAL2074967.1"/>
    </source>
</evidence>
<keyword evidence="3" id="KW-1185">Reference proteome</keyword>
<reference evidence="2 3" key="1">
    <citation type="journal article" date="2024" name="Commun. Biol.">
        <title>Comparative genomic analysis of thermophilic fungi reveals convergent evolutionary adaptations and gene losses.</title>
        <authorList>
            <person name="Steindorff A.S."/>
            <person name="Aguilar-Pontes M.V."/>
            <person name="Robinson A.J."/>
            <person name="Andreopoulos B."/>
            <person name="LaButti K."/>
            <person name="Kuo A."/>
            <person name="Mondo S."/>
            <person name="Riley R."/>
            <person name="Otillar R."/>
            <person name="Haridas S."/>
            <person name="Lipzen A."/>
            <person name="Grimwood J."/>
            <person name="Schmutz J."/>
            <person name="Clum A."/>
            <person name="Reid I.D."/>
            <person name="Moisan M.C."/>
            <person name="Butler G."/>
            <person name="Nguyen T.T.M."/>
            <person name="Dewar K."/>
            <person name="Conant G."/>
            <person name="Drula E."/>
            <person name="Henrissat B."/>
            <person name="Hansel C."/>
            <person name="Singer S."/>
            <person name="Hutchinson M.I."/>
            <person name="de Vries R.P."/>
            <person name="Natvig D.O."/>
            <person name="Powell A.J."/>
            <person name="Tsang A."/>
            <person name="Grigoriev I.V."/>
        </authorList>
    </citation>
    <scope>NUCLEOTIDE SEQUENCE [LARGE SCALE GENOMIC DNA]</scope>
    <source>
        <strain evidence="2 3">CBS 494.80</strain>
    </source>
</reference>
<evidence type="ECO:0008006" key="4">
    <source>
        <dbReference type="Google" id="ProtNLM"/>
    </source>
</evidence>
<comment type="caution">
    <text evidence="2">The sequence shown here is derived from an EMBL/GenBank/DDBJ whole genome shotgun (WGS) entry which is preliminary data.</text>
</comment>
<sequence length="100" mass="11559">MIRNNSFDPFALFLIVLITRIERVVDISRVPYKRPPIPPDSVGSTRSTDIKGTKTFVATEELSELLQRSASRNPHRRESTRLLTNPRPQYFDSLYLCRVP</sequence>
<evidence type="ECO:0000313" key="3">
    <source>
        <dbReference type="Proteomes" id="UP001595075"/>
    </source>
</evidence>
<feature type="signal peptide" evidence="1">
    <location>
        <begin position="1"/>
        <end position="23"/>
    </location>
</feature>
<dbReference type="EMBL" id="JAZHXI010000002">
    <property type="protein sequence ID" value="KAL2074967.1"/>
    <property type="molecule type" value="Genomic_DNA"/>
</dbReference>
<accession>A0ABR4CYK7</accession>
<name>A0ABR4CYK7_9HELO</name>
<dbReference type="Proteomes" id="UP001595075">
    <property type="component" value="Unassembled WGS sequence"/>
</dbReference>
<keyword evidence="1" id="KW-0732">Signal</keyword>
<gene>
    <name evidence="2" type="ORF">VTL71DRAFT_8747</name>
</gene>
<proteinExistence type="predicted"/>
<evidence type="ECO:0000256" key="1">
    <source>
        <dbReference type="SAM" id="SignalP"/>
    </source>
</evidence>
<organism evidence="2 3">
    <name type="scientific">Oculimacula yallundae</name>
    <dbReference type="NCBI Taxonomy" id="86028"/>
    <lineage>
        <taxon>Eukaryota</taxon>
        <taxon>Fungi</taxon>
        <taxon>Dikarya</taxon>
        <taxon>Ascomycota</taxon>
        <taxon>Pezizomycotina</taxon>
        <taxon>Leotiomycetes</taxon>
        <taxon>Helotiales</taxon>
        <taxon>Ploettnerulaceae</taxon>
        <taxon>Oculimacula</taxon>
    </lineage>
</organism>